<accession>A0A0R3LGR3</accession>
<evidence type="ECO:0000313" key="7">
    <source>
        <dbReference type="Proteomes" id="UP000050863"/>
    </source>
</evidence>
<dbReference type="OrthoDB" id="9762947at2"/>
<keyword evidence="4 5" id="KW-0472">Membrane</keyword>
<feature type="transmembrane region" description="Helical" evidence="5">
    <location>
        <begin position="58"/>
        <end position="78"/>
    </location>
</feature>
<feature type="transmembrane region" description="Helical" evidence="5">
    <location>
        <begin position="336"/>
        <end position="357"/>
    </location>
</feature>
<proteinExistence type="predicted"/>
<feature type="transmembrane region" description="Helical" evidence="5">
    <location>
        <begin position="99"/>
        <end position="123"/>
    </location>
</feature>
<feature type="transmembrane region" description="Helical" evidence="5">
    <location>
        <begin position="363"/>
        <end position="384"/>
    </location>
</feature>
<dbReference type="GO" id="GO:0015179">
    <property type="term" value="F:L-amino acid transmembrane transporter activity"/>
    <property type="evidence" value="ECO:0007669"/>
    <property type="project" value="TreeGrafter"/>
</dbReference>
<organism evidence="6 7">
    <name type="scientific">Bradyrhizobium jicamae</name>
    <dbReference type="NCBI Taxonomy" id="280332"/>
    <lineage>
        <taxon>Bacteria</taxon>
        <taxon>Pseudomonadati</taxon>
        <taxon>Pseudomonadota</taxon>
        <taxon>Alphaproteobacteria</taxon>
        <taxon>Hyphomicrobiales</taxon>
        <taxon>Nitrobacteraceae</taxon>
        <taxon>Bradyrhizobium</taxon>
    </lineage>
</organism>
<dbReference type="PIRSF" id="PIRSF006060">
    <property type="entry name" value="AA_transporter"/>
    <property type="match status" value="1"/>
</dbReference>
<dbReference type="Gene3D" id="1.20.1740.10">
    <property type="entry name" value="Amino acid/polyamine transporter I"/>
    <property type="match status" value="1"/>
</dbReference>
<evidence type="ECO:0000313" key="6">
    <source>
        <dbReference type="EMBL" id="KRR04821.1"/>
    </source>
</evidence>
<dbReference type="EMBL" id="LLXZ01000127">
    <property type="protein sequence ID" value="KRR04821.1"/>
    <property type="molecule type" value="Genomic_DNA"/>
</dbReference>
<keyword evidence="2 5" id="KW-0812">Transmembrane</keyword>
<feature type="transmembrane region" description="Helical" evidence="5">
    <location>
        <begin position="135"/>
        <end position="155"/>
    </location>
</feature>
<dbReference type="Proteomes" id="UP000050863">
    <property type="component" value="Unassembled WGS sequence"/>
</dbReference>
<keyword evidence="3 5" id="KW-1133">Transmembrane helix</keyword>
<comment type="caution">
    <text evidence="6">The sequence shown here is derived from an EMBL/GenBank/DDBJ whole genome shotgun (WGS) entry which is preliminary data.</text>
</comment>
<feature type="transmembrane region" description="Helical" evidence="5">
    <location>
        <begin position="241"/>
        <end position="261"/>
    </location>
</feature>
<dbReference type="STRING" id="280332.CQ12_21285"/>
<dbReference type="Pfam" id="PF13520">
    <property type="entry name" value="AA_permease_2"/>
    <property type="match status" value="1"/>
</dbReference>
<evidence type="ECO:0000256" key="5">
    <source>
        <dbReference type="SAM" id="Phobius"/>
    </source>
</evidence>
<feature type="transmembrane region" description="Helical" evidence="5">
    <location>
        <begin position="21"/>
        <end position="46"/>
    </location>
</feature>
<gene>
    <name evidence="6" type="ORF">CQ12_21285</name>
</gene>
<reference evidence="6 7" key="1">
    <citation type="submission" date="2014-03" db="EMBL/GenBank/DDBJ databases">
        <title>Bradyrhizobium valentinum sp. nov., isolated from effective nodules of Lupinus mariae-josephae, a lupine endemic of basic-lime soils in Eastern Spain.</title>
        <authorList>
            <person name="Duran D."/>
            <person name="Rey L."/>
            <person name="Navarro A."/>
            <person name="Busquets A."/>
            <person name="Imperial J."/>
            <person name="Ruiz-Argueso T."/>
        </authorList>
    </citation>
    <scope>NUCLEOTIDE SEQUENCE [LARGE SCALE GENOMIC DNA]</scope>
    <source>
        <strain evidence="6 7">PAC68</strain>
    </source>
</reference>
<protein>
    <submittedName>
        <fullName evidence="6">Amino acid permease</fullName>
    </submittedName>
</protein>
<dbReference type="InterPro" id="IPR050598">
    <property type="entry name" value="AminoAcid_Transporter"/>
</dbReference>
<feature type="transmembrane region" description="Helical" evidence="5">
    <location>
        <begin position="207"/>
        <end position="229"/>
    </location>
</feature>
<feature type="transmembrane region" description="Helical" evidence="5">
    <location>
        <begin position="422"/>
        <end position="441"/>
    </location>
</feature>
<evidence type="ECO:0000256" key="3">
    <source>
        <dbReference type="ARBA" id="ARBA00022989"/>
    </source>
</evidence>
<dbReference type="InterPro" id="IPR002293">
    <property type="entry name" value="AA/rel_permease1"/>
</dbReference>
<evidence type="ECO:0000256" key="1">
    <source>
        <dbReference type="ARBA" id="ARBA00004141"/>
    </source>
</evidence>
<name>A0A0R3LGR3_9BRAD</name>
<evidence type="ECO:0000256" key="2">
    <source>
        <dbReference type="ARBA" id="ARBA00022692"/>
    </source>
</evidence>
<feature type="transmembrane region" description="Helical" evidence="5">
    <location>
        <begin position="291"/>
        <end position="310"/>
    </location>
</feature>
<dbReference type="RefSeq" id="WP_057837290.1">
    <property type="nucleotide sequence ID" value="NZ_LLXZ01000127.1"/>
</dbReference>
<dbReference type="PANTHER" id="PTHR11785:SF512">
    <property type="entry name" value="SOBREMESA, ISOFORM B"/>
    <property type="match status" value="1"/>
</dbReference>
<feature type="transmembrane region" description="Helical" evidence="5">
    <location>
        <begin position="396"/>
        <end position="416"/>
    </location>
</feature>
<dbReference type="GO" id="GO:0016020">
    <property type="term" value="C:membrane"/>
    <property type="evidence" value="ECO:0007669"/>
    <property type="project" value="UniProtKB-SubCell"/>
</dbReference>
<evidence type="ECO:0000256" key="4">
    <source>
        <dbReference type="ARBA" id="ARBA00023136"/>
    </source>
</evidence>
<dbReference type="PANTHER" id="PTHR11785">
    <property type="entry name" value="AMINO ACID TRANSPORTER"/>
    <property type="match status" value="1"/>
</dbReference>
<feature type="transmembrane region" description="Helical" evidence="5">
    <location>
        <begin position="167"/>
        <end position="187"/>
    </location>
</feature>
<dbReference type="AlphaFoldDB" id="A0A0R3LGR3"/>
<sequence>MAASQTGSPAWPGSLTSSGSGVSVLVAVAIVVADMVGVGVFTSLGFQVKDIPSGFSILLLWAVGGIVALCGVFSYGELGAMFPRSSGEYNFLGRAYHPAFGFVAGWVSATVGFAAPVALAAMAFGEYGKSVLPDAPPLVLAVGVVWLVSLVQLTGMRHSSTFQLVATILKVVLILAFLACGFVIGTAQPVSFAPSASDFTYVVSAPFAISLVFVMYSFSGWNAATYIIGEVRMPERNVPRAMLIGTSIVLVLYVALNAVFLHTAPIDKLAGQIDVARISGSYIFGEFGGRIVGAMICFGLISSISAMMWIGPRVMMTMGEDLPVLRSFARRSGNGAPANAILFQLTVASLMLFTRSFEAVLEFIQFALLFCSFFTVLGVIKLRITHPDLPRPYRAWGYPVTPVVFLLVTGFMMYYLLAEQPLRSMLSILIMCSGLLIYAVFRKRADQGPVAVSAGPE</sequence>
<comment type="subcellular location">
    <subcellularLocation>
        <location evidence="1">Membrane</location>
        <topology evidence="1">Multi-pass membrane protein</topology>
    </subcellularLocation>
</comment>
<keyword evidence="7" id="KW-1185">Reference proteome</keyword>